<feature type="transmembrane region" description="Helical" evidence="6">
    <location>
        <begin position="38"/>
        <end position="57"/>
    </location>
</feature>
<reference evidence="8" key="1">
    <citation type="submission" date="2023-11" db="EMBL/GenBank/DDBJ databases">
        <title>Scandinavium wanjuensis sp. nov., isolated from lettuce South Korea.</title>
        <authorList>
            <person name="Park J."/>
            <person name="Park S."/>
            <person name="Oh K.K."/>
            <person name="Cho G.S."/>
            <person name="Franz C.M.A.P."/>
        </authorList>
    </citation>
    <scope>NUCLEOTIDE SEQUENCE</scope>
    <source>
        <strain evidence="8">V105_12</strain>
    </source>
</reference>
<evidence type="ECO:0000313" key="9">
    <source>
        <dbReference type="Proteomes" id="UP001282336"/>
    </source>
</evidence>
<feature type="transmembrane region" description="Helical" evidence="6">
    <location>
        <begin position="234"/>
        <end position="253"/>
    </location>
</feature>
<dbReference type="InterPro" id="IPR000160">
    <property type="entry name" value="GGDEF_dom"/>
</dbReference>
<feature type="transmembrane region" description="Helical" evidence="6">
    <location>
        <begin position="85"/>
        <end position="102"/>
    </location>
</feature>
<gene>
    <name evidence="8" type="ORF">SIL20_12055</name>
</gene>
<dbReference type="Pfam" id="PF05231">
    <property type="entry name" value="MASE1"/>
    <property type="match status" value="1"/>
</dbReference>
<dbReference type="InterPro" id="IPR007895">
    <property type="entry name" value="MASE1"/>
</dbReference>
<organism evidence="8 9">
    <name type="scientific">Scandinavium lactucae</name>
    <dbReference type="NCBI Taxonomy" id="3095028"/>
    <lineage>
        <taxon>Bacteria</taxon>
        <taxon>Pseudomonadati</taxon>
        <taxon>Pseudomonadota</taxon>
        <taxon>Gammaproteobacteria</taxon>
        <taxon>Enterobacterales</taxon>
        <taxon>Enterobacteriaceae</taxon>
        <taxon>Scandinavium</taxon>
    </lineage>
</organism>
<keyword evidence="4 6" id="KW-1133">Transmembrane helix</keyword>
<dbReference type="GO" id="GO:0005886">
    <property type="term" value="C:plasma membrane"/>
    <property type="evidence" value="ECO:0007669"/>
    <property type="project" value="UniProtKB-SubCell"/>
</dbReference>
<evidence type="ECO:0000256" key="4">
    <source>
        <dbReference type="ARBA" id="ARBA00022989"/>
    </source>
</evidence>
<feature type="transmembrane region" description="Helical" evidence="6">
    <location>
        <begin position="161"/>
        <end position="185"/>
    </location>
</feature>
<dbReference type="InterPro" id="IPR035919">
    <property type="entry name" value="EAL_sf"/>
</dbReference>
<feature type="transmembrane region" description="Helical" evidence="6">
    <location>
        <begin position="205"/>
        <end position="228"/>
    </location>
</feature>
<feature type="transmembrane region" description="Helical" evidence="6">
    <location>
        <begin position="286"/>
        <end position="309"/>
    </location>
</feature>
<dbReference type="CDD" id="cd01948">
    <property type="entry name" value="EAL"/>
    <property type="match status" value="1"/>
</dbReference>
<evidence type="ECO:0000313" key="8">
    <source>
        <dbReference type="EMBL" id="MDX6032240.1"/>
    </source>
</evidence>
<dbReference type="PANTHER" id="PTHR33121:SF74">
    <property type="entry name" value="CYCLIC DI-GMP PHOSPHODIESTERASE PDEA-RELATED"/>
    <property type="match status" value="1"/>
</dbReference>
<dbReference type="PANTHER" id="PTHR33121">
    <property type="entry name" value="CYCLIC DI-GMP PHOSPHODIESTERASE PDEF"/>
    <property type="match status" value="1"/>
</dbReference>
<dbReference type="RefSeq" id="WP_319628773.1">
    <property type="nucleotide sequence ID" value="NZ_JAWXRB010000044.1"/>
</dbReference>
<comment type="caution">
    <text evidence="8">The sequence shown here is derived from an EMBL/GenBank/DDBJ whole genome shotgun (WGS) entry which is preliminary data.</text>
</comment>
<keyword evidence="5 6" id="KW-0472">Membrane</keyword>
<evidence type="ECO:0000256" key="1">
    <source>
        <dbReference type="ARBA" id="ARBA00004651"/>
    </source>
</evidence>
<evidence type="ECO:0000256" key="5">
    <source>
        <dbReference type="ARBA" id="ARBA00023136"/>
    </source>
</evidence>
<keyword evidence="3 6" id="KW-0812">Transmembrane</keyword>
<evidence type="ECO:0000259" key="7">
    <source>
        <dbReference type="PROSITE" id="PS50883"/>
    </source>
</evidence>
<feature type="transmembrane region" description="Helical" evidence="6">
    <location>
        <begin position="123"/>
        <end position="141"/>
    </location>
</feature>
<dbReference type="SUPFAM" id="SSF55073">
    <property type="entry name" value="Nucleotide cyclase"/>
    <property type="match status" value="1"/>
</dbReference>
<dbReference type="Pfam" id="PF00563">
    <property type="entry name" value="EAL"/>
    <property type="match status" value="1"/>
</dbReference>
<evidence type="ECO:0000256" key="6">
    <source>
        <dbReference type="SAM" id="Phobius"/>
    </source>
</evidence>
<feature type="transmembrane region" description="Helical" evidence="6">
    <location>
        <begin position="62"/>
        <end position="79"/>
    </location>
</feature>
<dbReference type="PROSITE" id="PS50883">
    <property type="entry name" value="EAL"/>
    <property type="match status" value="1"/>
</dbReference>
<evidence type="ECO:0000256" key="2">
    <source>
        <dbReference type="ARBA" id="ARBA00022475"/>
    </source>
</evidence>
<name>A0AAJ2S6X1_9ENTR</name>
<dbReference type="InterPro" id="IPR001633">
    <property type="entry name" value="EAL_dom"/>
</dbReference>
<dbReference type="InterPro" id="IPR043128">
    <property type="entry name" value="Rev_trsase/Diguanyl_cyclase"/>
</dbReference>
<feature type="transmembrane region" description="Helical" evidence="6">
    <location>
        <begin position="260"/>
        <end position="280"/>
    </location>
</feature>
<feature type="domain" description="EAL" evidence="7">
    <location>
        <begin position="486"/>
        <end position="726"/>
    </location>
</feature>
<dbReference type="SMART" id="SM00052">
    <property type="entry name" value="EAL"/>
    <property type="match status" value="1"/>
</dbReference>
<dbReference type="EMBL" id="JAWXRC010000026">
    <property type="protein sequence ID" value="MDX6032240.1"/>
    <property type="molecule type" value="Genomic_DNA"/>
</dbReference>
<protein>
    <submittedName>
        <fullName evidence="8">EAL domain-containing protein</fullName>
    </submittedName>
</protein>
<dbReference type="Gene3D" id="3.30.70.270">
    <property type="match status" value="1"/>
</dbReference>
<proteinExistence type="predicted"/>
<evidence type="ECO:0000256" key="3">
    <source>
        <dbReference type="ARBA" id="ARBA00022692"/>
    </source>
</evidence>
<dbReference type="Proteomes" id="UP001282336">
    <property type="component" value="Unassembled WGS sequence"/>
</dbReference>
<dbReference type="InterPro" id="IPR050706">
    <property type="entry name" value="Cyclic-di-GMP_PDE-like"/>
</dbReference>
<dbReference type="SMART" id="SM00267">
    <property type="entry name" value="GGDEF"/>
    <property type="match status" value="1"/>
</dbReference>
<keyword evidence="2" id="KW-1003">Cell membrane</keyword>
<accession>A0AAJ2S6X1</accession>
<dbReference type="SUPFAM" id="SSF141868">
    <property type="entry name" value="EAL domain-like"/>
    <property type="match status" value="1"/>
</dbReference>
<dbReference type="GO" id="GO:0071111">
    <property type="term" value="F:cyclic-guanylate-specific phosphodiesterase activity"/>
    <property type="evidence" value="ECO:0007669"/>
    <property type="project" value="InterPro"/>
</dbReference>
<dbReference type="Gene3D" id="3.20.20.450">
    <property type="entry name" value="EAL domain"/>
    <property type="match status" value="1"/>
</dbReference>
<sequence>MKSKINASAKLFLLALTFNLFSIPFARFLSPATVIDGNAIYLAWLPLSVTLAMLLLLGRQAILPLLIAFMLTNVWMQPLPMLQSAILLFCQLFAPVLACGILRWTLGKRWRFGLSNRHMGARIFWAGFFAPLMLKVTMYLAGHYFHFPVSVSGFFDSCSVLYSIVDIQSLICAALIFTLPCYYLLRMALNPRYARRFWRRHIVPVFAQGRWLFTVNWLLAVTALLILLCAPFQSSYIAGYLVPLIFILFFIVINRFSYPLMSLMWGVSAFFLVAYNRNFLQGVSNAFALAFVLSVLISITICLLYMGNIQARSNAIRRKWHNQAWQDPLTGLPNLRAFENYLVQYPRVSVCCLRMDNLEFLSRHYGMMMRVHCKRMVTRSLQPLLGPEEKLFQLPGSELLLVLHGSEAAARLAYIIDYLNSQPFCWQGDALDLEFGAAWGVIEGEGEALHHTLGQLSWLSEQACGARRVLALDNSLATVSDNTTERVMQLNRVKKALAEGEVRLYAQPIVSQSGDRYHEILARMVWDGEIITPDQFIPVIAQFNLSKRFDLLVVETLFREMKTLPGERFSVNLMPFTLMQKESANKILELFSQYDISPKLVTIEITEQQAFSGSEISVLNIRRLQEYGCQIAIDDFGTGYANYERLKRLEADIVKIDGCFVRDILTDPVDKMIVNSICDLARVKNLTLVAEFVETEEQRTLLYKMGVNYLQGYLIGKPRPIEELRA</sequence>
<dbReference type="AlphaFoldDB" id="A0AAJ2S6X1"/>
<dbReference type="InterPro" id="IPR029787">
    <property type="entry name" value="Nucleotide_cyclase"/>
</dbReference>
<comment type="subcellular location">
    <subcellularLocation>
        <location evidence="1">Cell membrane</location>
        <topology evidence="1">Multi-pass membrane protein</topology>
    </subcellularLocation>
</comment>